<feature type="transmembrane region" description="Helical" evidence="1">
    <location>
        <begin position="42"/>
        <end position="63"/>
    </location>
</feature>
<feature type="transmembrane region" description="Helical" evidence="1">
    <location>
        <begin position="116"/>
        <end position="138"/>
    </location>
</feature>
<keyword evidence="3" id="KW-1185">Reference proteome</keyword>
<accession>A0ABU0DYB3</accession>
<dbReference type="RefSeq" id="WP_307404649.1">
    <property type="nucleotide sequence ID" value="NZ_JAUSUR010000001.1"/>
</dbReference>
<name>A0ABU0DYB3_9FIRM</name>
<sequence>MNVFNPNNLRNKQRFPVAIAVGLVTSIVCAYIIGAIVTGTGWYLSILYLGAGWAIGSAIRYCGRGVDIKFSILSVVCFVICVFLADFFSWMNAFGFFSLSYLSFSIQDTLRSLTDFANMGVIRTLMIAYAGYISYYTAKII</sequence>
<feature type="transmembrane region" description="Helical" evidence="1">
    <location>
        <begin position="70"/>
        <end position="96"/>
    </location>
</feature>
<reference evidence="2 3" key="1">
    <citation type="submission" date="2023-07" db="EMBL/GenBank/DDBJ databases">
        <title>Genomic Encyclopedia of Type Strains, Phase IV (KMG-IV): sequencing the most valuable type-strain genomes for metagenomic binning, comparative biology and taxonomic classification.</title>
        <authorList>
            <person name="Goeker M."/>
        </authorList>
    </citation>
    <scope>NUCLEOTIDE SEQUENCE [LARGE SCALE GENOMIC DNA]</scope>
    <source>
        <strain evidence="2 3">DSM 16784</strain>
    </source>
</reference>
<comment type="caution">
    <text evidence="2">The sequence shown here is derived from an EMBL/GenBank/DDBJ whole genome shotgun (WGS) entry which is preliminary data.</text>
</comment>
<keyword evidence="1" id="KW-0812">Transmembrane</keyword>
<proteinExistence type="predicted"/>
<dbReference type="Proteomes" id="UP001230220">
    <property type="component" value="Unassembled WGS sequence"/>
</dbReference>
<keyword evidence="1" id="KW-0472">Membrane</keyword>
<organism evidence="2 3">
    <name type="scientific">Breznakia pachnodae</name>
    <dbReference type="NCBI Taxonomy" id="265178"/>
    <lineage>
        <taxon>Bacteria</taxon>
        <taxon>Bacillati</taxon>
        <taxon>Bacillota</taxon>
        <taxon>Erysipelotrichia</taxon>
        <taxon>Erysipelotrichales</taxon>
        <taxon>Erysipelotrichaceae</taxon>
        <taxon>Breznakia</taxon>
    </lineage>
</organism>
<protein>
    <submittedName>
        <fullName evidence="2">Uncharacterized protein</fullName>
    </submittedName>
</protein>
<dbReference type="EMBL" id="JAUSUR010000001">
    <property type="protein sequence ID" value="MDQ0359494.1"/>
    <property type="molecule type" value="Genomic_DNA"/>
</dbReference>
<gene>
    <name evidence="2" type="ORF">J2S15_000225</name>
</gene>
<keyword evidence="1" id="KW-1133">Transmembrane helix</keyword>
<evidence type="ECO:0000313" key="3">
    <source>
        <dbReference type="Proteomes" id="UP001230220"/>
    </source>
</evidence>
<evidence type="ECO:0000256" key="1">
    <source>
        <dbReference type="SAM" id="Phobius"/>
    </source>
</evidence>
<evidence type="ECO:0000313" key="2">
    <source>
        <dbReference type="EMBL" id="MDQ0359494.1"/>
    </source>
</evidence>
<feature type="transmembrane region" description="Helical" evidence="1">
    <location>
        <begin position="15"/>
        <end position="36"/>
    </location>
</feature>